<dbReference type="Proteomes" id="UP000001946">
    <property type="component" value="Chromosome"/>
</dbReference>
<gene>
    <name evidence="1" type="ordered locus">DSY2406</name>
</gene>
<dbReference type="STRING" id="138119.DSY2406"/>
<evidence type="ECO:0000313" key="1">
    <source>
        <dbReference type="EMBL" id="BAE84195.1"/>
    </source>
</evidence>
<dbReference type="AlphaFoldDB" id="Q24UU7"/>
<dbReference type="Pfam" id="PF11104">
    <property type="entry name" value="PilM_2"/>
    <property type="match status" value="1"/>
</dbReference>
<evidence type="ECO:0008006" key="3">
    <source>
        <dbReference type="Google" id="ProtNLM"/>
    </source>
</evidence>
<dbReference type="Gene3D" id="3.30.1490.300">
    <property type="match status" value="1"/>
</dbReference>
<dbReference type="HOGENOM" id="CLU_711194_0_0_9"/>
<dbReference type="InterPro" id="IPR050696">
    <property type="entry name" value="FtsA/MreB"/>
</dbReference>
<dbReference type="PANTHER" id="PTHR32432:SF3">
    <property type="entry name" value="ETHANOLAMINE UTILIZATION PROTEIN EUTJ"/>
    <property type="match status" value="1"/>
</dbReference>
<evidence type="ECO:0000313" key="2">
    <source>
        <dbReference type="Proteomes" id="UP000001946"/>
    </source>
</evidence>
<sequence>MVIYHLAELNRAELIPEEERAAPNRQYEHLAAATEKMPVDWHSPALKSWLRKNKVSVKKLGITLSCPGVITRMVTLPQMSNKDLEKLLSEQVDQYFTLNISDYVVDYRILEKVQEEDQVRLRVLLVAVPLDEWEKQWKLWESIGFAPKVADFSADCLCRLYHRLGGWGGSKNQVPILDLAIVDLGTDRVEFILMEHGVFFLYSDMEISLGELNDQKVLNESSLIEELNETRKPPEPIELNESIEPMDSVEVAYPNELEDRLLPVFNTLSEFLNFFASRHYGKSVDQIFITGECANYENLEELFERNMGIQSKVGFPEDWKPKFKKKYRNYAEHWMKYGSLYGLAIRED</sequence>
<organism evidence="1 2">
    <name type="scientific">Desulfitobacterium hafniense (strain Y51)</name>
    <dbReference type="NCBI Taxonomy" id="138119"/>
    <lineage>
        <taxon>Bacteria</taxon>
        <taxon>Bacillati</taxon>
        <taxon>Bacillota</taxon>
        <taxon>Clostridia</taxon>
        <taxon>Eubacteriales</taxon>
        <taxon>Desulfitobacteriaceae</taxon>
        <taxon>Desulfitobacterium</taxon>
    </lineage>
</organism>
<keyword evidence="2" id="KW-1185">Reference proteome</keyword>
<dbReference type="EMBL" id="AP008230">
    <property type="protein sequence ID" value="BAE84195.1"/>
    <property type="molecule type" value="Genomic_DNA"/>
</dbReference>
<dbReference type="Gene3D" id="3.30.420.40">
    <property type="match status" value="2"/>
</dbReference>
<reference evidence="1 2" key="1">
    <citation type="journal article" date="2006" name="J. Bacteriol.">
        <title>Complete genome sequence of the dehalorespiring bacterium Desulfitobacterium hafniense Y51 and comparison with Dehalococcoides ethenogenes 195.</title>
        <authorList>
            <person name="Nonaka H."/>
            <person name="Keresztes G."/>
            <person name="Shinoda Y."/>
            <person name="Ikenaga Y."/>
            <person name="Abe M."/>
            <person name="Naito K."/>
            <person name="Inatomi K."/>
            <person name="Furukawa K."/>
            <person name="Inui M."/>
            <person name="Yukawa H."/>
        </authorList>
    </citation>
    <scope>NUCLEOTIDE SEQUENCE [LARGE SCALE GENOMIC DNA]</scope>
    <source>
        <strain evidence="1 2">Y51</strain>
    </source>
</reference>
<protein>
    <recommendedName>
        <fullName evidence="3">Type IV pilus assembly protein PilM</fullName>
    </recommendedName>
</protein>
<dbReference type="InterPro" id="IPR005883">
    <property type="entry name" value="PilM"/>
</dbReference>
<dbReference type="eggNOG" id="COG4972">
    <property type="taxonomic scope" value="Bacteria"/>
</dbReference>
<proteinExistence type="predicted"/>
<accession>Q24UU7</accession>
<dbReference type="KEGG" id="dsy:DSY2406"/>
<name>Q24UU7_DESHY</name>
<dbReference type="PANTHER" id="PTHR32432">
    <property type="entry name" value="CELL DIVISION PROTEIN FTSA-RELATED"/>
    <property type="match status" value="1"/>
</dbReference>